<dbReference type="EMBL" id="AP022871">
    <property type="protein sequence ID" value="BCB88099.1"/>
    <property type="molecule type" value="Genomic_DNA"/>
</dbReference>
<protein>
    <recommendedName>
        <fullName evidence="4">DNRLRE domain-containing protein</fullName>
    </recommendedName>
</protein>
<gene>
    <name evidence="2" type="ORF">Psuf_054120</name>
</gene>
<feature type="region of interest" description="Disordered" evidence="1">
    <location>
        <begin position="205"/>
        <end position="230"/>
    </location>
</feature>
<evidence type="ECO:0000313" key="3">
    <source>
        <dbReference type="Proteomes" id="UP000503011"/>
    </source>
</evidence>
<accession>A0A6F8YPY0</accession>
<reference evidence="2 3" key="1">
    <citation type="submission" date="2020-03" db="EMBL/GenBank/DDBJ databases">
        <title>Whole genome shotgun sequence of Phytohabitans suffuscus NBRC 105367.</title>
        <authorList>
            <person name="Komaki H."/>
            <person name="Tamura T."/>
        </authorList>
    </citation>
    <scope>NUCLEOTIDE SEQUENCE [LARGE SCALE GENOMIC DNA]</scope>
    <source>
        <strain evidence="2 3">NBRC 105367</strain>
    </source>
</reference>
<evidence type="ECO:0000256" key="1">
    <source>
        <dbReference type="SAM" id="MobiDB-lite"/>
    </source>
</evidence>
<dbReference type="Proteomes" id="UP000503011">
    <property type="component" value="Chromosome"/>
</dbReference>
<name>A0A6F8YPY0_9ACTN</name>
<dbReference type="AlphaFoldDB" id="A0A6F8YPY0"/>
<evidence type="ECO:0008006" key="4">
    <source>
        <dbReference type="Google" id="ProtNLM"/>
    </source>
</evidence>
<dbReference type="KEGG" id="psuu:Psuf_054120"/>
<sequence>MPAPEVEGAAEARALAAAAVSGRPVEVAGSRAPDARTLANPDGSLVLESYAVPRWTDRLGGWHQIDTSLRLDEGRVAPVATLADVRFSPGGVEPLAAWSVGGGQLGLSWSQPLPVPRLEGDTAVYADVLPEVDLRARALADGLTWSVVVRSRQAAAHPALSSLRFGLSASGLTVRGRAESGFEVVDGAGVVVVSAGGALMWDSSGVEPAPAGRKAPRAADGEGLREVPDHSRKAELPTIVDGDDLVIVPDPGLLLGSETVFPVVIDPWTTINRMRWGYAGSTNATRDDGVARVGRDTDGSGNYRSFFAFNLSSLAGKTIRSVKFLTTMTHSWSCGSTPVSLYRSEDLGSSGKQAWDGPNLQLWLEERSGHAHKPSGGVGCSDDPQPDMPMEFAPTALKTDVGNNAGQPNYTLALSARRSDGSGESTQEYWKKFSPSATKLSVEYNTPPNTPTAAQLAMHADYTAPAQACVSGTGRPAVRATRPWLKAVLTDPDGSNGGKLSGSFALQKWSGTSWGGVAGWPKTKSGVAPGRRRSCSWAPATRWVGICCGGRCAPATRWVVRRRAGRRGASSRWMEPRRSCRRRSPPRTGSIWSRRPMTRRVAGWVCQAGSRSVRTARRMYTTTCTSLTMGCSGWWRRRSWAAR</sequence>
<keyword evidence="3" id="KW-1185">Reference proteome</keyword>
<reference evidence="2 3" key="2">
    <citation type="submission" date="2020-03" db="EMBL/GenBank/DDBJ databases">
        <authorList>
            <person name="Ichikawa N."/>
            <person name="Kimura A."/>
            <person name="Kitahashi Y."/>
            <person name="Uohara A."/>
        </authorList>
    </citation>
    <scope>NUCLEOTIDE SEQUENCE [LARGE SCALE GENOMIC DNA]</scope>
    <source>
        <strain evidence="2 3">NBRC 105367</strain>
    </source>
</reference>
<feature type="compositionally biased region" description="Basic and acidic residues" evidence="1">
    <location>
        <begin position="217"/>
        <end position="230"/>
    </location>
</feature>
<organism evidence="2 3">
    <name type="scientific">Phytohabitans suffuscus</name>
    <dbReference type="NCBI Taxonomy" id="624315"/>
    <lineage>
        <taxon>Bacteria</taxon>
        <taxon>Bacillati</taxon>
        <taxon>Actinomycetota</taxon>
        <taxon>Actinomycetes</taxon>
        <taxon>Micromonosporales</taxon>
        <taxon>Micromonosporaceae</taxon>
    </lineage>
</organism>
<proteinExistence type="predicted"/>
<evidence type="ECO:0000313" key="2">
    <source>
        <dbReference type="EMBL" id="BCB88099.1"/>
    </source>
</evidence>
<feature type="region of interest" description="Disordered" evidence="1">
    <location>
        <begin position="570"/>
        <end position="592"/>
    </location>
</feature>